<comment type="caution">
    <text evidence="2">The sequence shown here is derived from an EMBL/GenBank/DDBJ whole genome shotgun (WGS) entry which is preliminary data.</text>
</comment>
<sequence length="444" mass="46729">MLETMRRLESQDMTYWFVNRAFDWSVVLQLVWTFDEVVDAAALAQMNAELAVGSLNRRVVLPSVPIARPRWSHSPATPDVVIDTLPIGADGIEAWADGELETVTLDPVDGSAWRLRGVPTADGGFVVSLTTLHLVADGRGMVAAAVAAATSGGSSDPVPLSTRRAVLADLADVLTVVSQAGSGVARALTSAVRSTTDDGPPPPARAVRAPMHERSPSARTRWAVVSVSAAHWEEVARRHHGTSNILFVAVIAGALRAAGHLPADEPIKVGIPVSRRTEGDDRANATAGVSVMVRGEVTAGGDLTALRRLCKQAYERLAAGTRPAMMHLRPLMNVLPVSVVAKVATAGNGMPDVMTSNLGVFGPEVARIGGHTASAVAFRGDAQGVDPDLHHRFGDGLQSWSVQVGDTLTFSVAAFDESAFAGASELRAGIAAELDAWGVVHRIW</sequence>
<organism evidence="2 3">
    <name type="scientific">Williamsia phyllosphaerae</name>
    <dbReference type="NCBI Taxonomy" id="885042"/>
    <lineage>
        <taxon>Bacteria</taxon>
        <taxon>Bacillati</taxon>
        <taxon>Actinomycetota</taxon>
        <taxon>Actinomycetes</taxon>
        <taxon>Mycobacteriales</taxon>
        <taxon>Nocardiaceae</taxon>
        <taxon>Williamsia</taxon>
    </lineage>
</organism>
<dbReference type="InterPro" id="IPR023213">
    <property type="entry name" value="CAT-like_dom_sf"/>
</dbReference>
<gene>
    <name evidence="2" type="ORF">GCM10007298_29070</name>
</gene>
<feature type="region of interest" description="Disordered" evidence="1">
    <location>
        <begin position="191"/>
        <end position="214"/>
    </location>
</feature>
<evidence type="ECO:0000313" key="2">
    <source>
        <dbReference type="EMBL" id="GGF31409.1"/>
    </source>
</evidence>
<dbReference type="Gene3D" id="3.30.559.30">
    <property type="entry name" value="Nonribosomal peptide synthetase, condensation domain"/>
    <property type="match status" value="1"/>
</dbReference>
<dbReference type="Gene3D" id="3.30.559.10">
    <property type="entry name" value="Chloramphenicol acetyltransferase-like domain"/>
    <property type="match status" value="1"/>
</dbReference>
<evidence type="ECO:0000256" key="1">
    <source>
        <dbReference type="SAM" id="MobiDB-lite"/>
    </source>
</evidence>
<proteinExistence type="predicted"/>
<dbReference type="Proteomes" id="UP000632454">
    <property type="component" value="Unassembled WGS sequence"/>
</dbReference>
<dbReference type="EMBL" id="BMCS01000002">
    <property type="protein sequence ID" value="GGF31409.1"/>
    <property type="molecule type" value="Genomic_DNA"/>
</dbReference>
<evidence type="ECO:0008006" key="4">
    <source>
        <dbReference type="Google" id="ProtNLM"/>
    </source>
</evidence>
<evidence type="ECO:0000313" key="3">
    <source>
        <dbReference type="Proteomes" id="UP000632454"/>
    </source>
</evidence>
<accession>A0ABQ1UZ85</accession>
<keyword evidence="3" id="KW-1185">Reference proteome</keyword>
<reference evidence="3" key="1">
    <citation type="journal article" date="2019" name="Int. J. Syst. Evol. Microbiol.">
        <title>The Global Catalogue of Microorganisms (GCM) 10K type strain sequencing project: providing services to taxonomists for standard genome sequencing and annotation.</title>
        <authorList>
            <consortium name="The Broad Institute Genomics Platform"/>
            <consortium name="The Broad Institute Genome Sequencing Center for Infectious Disease"/>
            <person name="Wu L."/>
            <person name="Ma J."/>
        </authorList>
    </citation>
    <scope>NUCLEOTIDE SEQUENCE [LARGE SCALE GENOMIC DNA]</scope>
    <source>
        <strain evidence="3">CCM 7855</strain>
    </source>
</reference>
<protein>
    <recommendedName>
        <fullName evidence="4">Condensation domain-containing protein</fullName>
    </recommendedName>
</protein>
<name>A0ABQ1UZ85_9NOCA</name>